<dbReference type="AlphaFoldDB" id="A0A1H8S3P1"/>
<evidence type="ECO:0000313" key="3">
    <source>
        <dbReference type="Proteomes" id="UP000181951"/>
    </source>
</evidence>
<organism evidence="2 3">
    <name type="scientific">Actinacidiphila rubida</name>
    <dbReference type="NCBI Taxonomy" id="310780"/>
    <lineage>
        <taxon>Bacteria</taxon>
        <taxon>Bacillati</taxon>
        <taxon>Actinomycetota</taxon>
        <taxon>Actinomycetes</taxon>
        <taxon>Kitasatosporales</taxon>
        <taxon>Streptomycetaceae</taxon>
        <taxon>Actinacidiphila</taxon>
    </lineage>
</organism>
<evidence type="ECO:0000256" key="1">
    <source>
        <dbReference type="SAM" id="MobiDB-lite"/>
    </source>
</evidence>
<evidence type="ECO:0000313" key="2">
    <source>
        <dbReference type="EMBL" id="SEO73212.1"/>
    </source>
</evidence>
<accession>A0A1H8S3P1</accession>
<protein>
    <submittedName>
        <fullName evidence="2">Uncharacterized protein</fullName>
    </submittedName>
</protein>
<dbReference type="EMBL" id="FODD01000039">
    <property type="protein sequence ID" value="SEO73212.1"/>
    <property type="molecule type" value="Genomic_DNA"/>
</dbReference>
<reference evidence="2 3" key="1">
    <citation type="submission" date="2016-10" db="EMBL/GenBank/DDBJ databases">
        <authorList>
            <person name="de Groot N.N."/>
        </authorList>
    </citation>
    <scope>NUCLEOTIDE SEQUENCE [LARGE SCALE GENOMIC DNA]</scope>
    <source>
        <strain evidence="2 3">CGMCC 4.2026</strain>
    </source>
</reference>
<gene>
    <name evidence="2" type="ORF">SAMN05216267_10392</name>
</gene>
<feature type="region of interest" description="Disordered" evidence="1">
    <location>
        <begin position="474"/>
        <end position="501"/>
    </location>
</feature>
<sequence length="745" mass="80994">MTFDRLSPAVPLGPFADSRITVWSTPGKTSKLHARHGCSRMRSGRQVASVLPLRVVVERMCPHCAVYGSWGRTGTAVGLFLQALTGMGLLYELGRYAGPDEDTRSEDDLRAAAAVLHRVASWAPADTGELDDDDDEGEDWRTLREAQDERVVVFDQWRAAAGSLHRAHRLLAPFAWLRPWAEGPMRDKAAYLALLQQQAAQLVSRDALVAAAHVAGMPDPVLPSEDPALTPLGSPEKVAGQLRSLWRRWSGQVSGSWEHPRWHRYLAHNLVEEMGARRKGRDGVLDRARELVAAWTATATAQVPADCKAAPGDAQALIVSLREPRRDGRDTSFLDDLSQWELGVLAIWGGEVDWESLEVTLQAPGPVAAHLASGGSALSCQPLHEAGVKPVVGPELLVEPGVFDDAPISDRRPVAAGHLRALRALAADADQLYLVVSLANGPQVLSLAALEHRVAAGDQVVIIAAAADLPEQVLPGDSAPIEEPGSPESGSVWPDRVEDPTHPDFGRSLGAQEGELVVARLSRRFSGPSGSRAALRSLVLARAVPDLRELEGTHDQYGTRRGAFPHQVWHGLLAMEQLRLKPFMPDDASLGSRSGSGLPLGVLARVQLYTTDGSGRFEGRAHSPGCAHQRGDNGLTRDYDLVTVEEMLNNEQFDPCSKCGGYATRRLTAPQLAYYRAAYQGHSLGRSLRRAAANPAAAGDTARLAADAKKWLHHAPADEWFTSEHQVYRWHRFLRALRQQAQKLE</sequence>
<name>A0A1H8S3P1_9ACTN</name>
<dbReference type="Proteomes" id="UP000181951">
    <property type="component" value="Unassembled WGS sequence"/>
</dbReference>
<dbReference type="STRING" id="310780.SAMN05216267_10392"/>
<proteinExistence type="predicted"/>
<keyword evidence="3" id="KW-1185">Reference proteome</keyword>